<dbReference type="EMBL" id="JACHDS010000001">
    <property type="protein sequence ID" value="MBB6174200.1"/>
    <property type="molecule type" value="Genomic_DNA"/>
</dbReference>
<dbReference type="Proteomes" id="UP000546642">
    <property type="component" value="Unassembled WGS sequence"/>
</dbReference>
<protein>
    <submittedName>
        <fullName evidence="1">P27 family predicted phage terminase small subunit</fullName>
    </submittedName>
</protein>
<name>A0A7X0D7C3_9ACTN</name>
<dbReference type="InterPro" id="IPR006448">
    <property type="entry name" value="Phage_term_ssu_P27"/>
</dbReference>
<proteinExistence type="predicted"/>
<gene>
    <name evidence="1" type="ORF">HNR23_004260</name>
</gene>
<dbReference type="AlphaFoldDB" id="A0A7X0D7C3"/>
<evidence type="ECO:0000313" key="1">
    <source>
        <dbReference type="EMBL" id="MBB6174200.1"/>
    </source>
</evidence>
<accession>A0A7X0D7C3</accession>
<dbReference type="NCBIfam" id="TIGR01558">
    <property type="entry name" value="sm_term_P27"/>
    <property type="match status" value="1"/>
</dbReference>
<dbReference type="Pfam" id="PF05119">
    <property type="entry name" value="Terminase_4"/>
    <property type="match status" value="1"/>
</dbReference>
<keyword evidence="2" id="KW-1185">Reference proteome</keyword>
<evidence type="ECO:0000313" key="2">
    <source>
        <dbReference type="Proteomes" id="UP000546642"/>
    </source>
</evidence>
<organism evidence="1 2">
    <name type="scientific">Nocardiopsis mwathae</name>
    <dbReference type="NCBI Taxonomy" id="1472723"/>
    <lineage>
        <taxon>Bacteria</taxon>
        <taxon>Bacillati</taxon>
        <taxon>Actinomycetota</taxon>
        <taxon>Actinomycetes</taxon>
        <taxon>Streptosporangiales</taxon>
        <taxon>Nocardiopsidaceae</taxon>
        <taxon>Nocardiopsis</taxon>
    </lineage>
</organism>
<comment type="caution">
    <text evidence="1">The sequence shown here is derived from an EMBL/GenBank/DDBJ whole genome shotgun (WGS) entry which is preliminary data.</text>
</comment>
<reference evidence="1 2" key="1">
    <citation type="submission" date="2020-08" db="EMBL/GenBank/DDBJ databases">
        <title>Sequencing the genomes of 1000 actinobacteria strains.</title>
        <authorList>
            <person name="Klenk H.-P."/>
        </authorList>
    </citation>
    <scope>NUCLEOTIDE SEQUENCE [LARGE SCALE GENOMIC DNA]</scope>
    <source>
        <strain evidence="1 2">DSM 46659</strain>
    </source>
</reference>
<sequence>MGVLTSWDVDLFAVYCDAVVNHRRASAEVARRGILVEGQRGNLVKNPALQVARDYADMMSRIGARFGLSPSDRAGIDIVEGDDPDGAERYFT</sequence>